<dbReference type="PANTHER" id="PTHR32309:SF31">
    <property type="entry name" value="CAPSULAR EXOPOLYSACCHARIDE FAMILY"/>
    <property type="match status" value="1"/>
</dbReference>
<dbReference type="PANTHER" id="PTHR32309">
    <property type="entry name" value="TYROSINE-PROTEIN KINASE"/>
    <property type="match status" value="1"/>
</dbReference>
<evidence type="ECO:0008006" key="4">
    <source>
        <dbReference type="Google" id="ProtNLM"/>
    </source>
</evidence>
<gene>
    <name evidence="2" type="ORF">SLNSH_20610</name>
</gene>
<dbReference type="Proteomes" id="UP000239772">
    <property type="component" value="Unassembled WGS sequence"/>
</dbReference>
<keyword evidence="3" id="KW-1185">Reference proteome</keyword>
<name>A0A2T1HN98_9HYPH</name>
<dbReference type="RefSeq" id="WP_106339497.1">
    <property type="nucleotide sequence ID" value="NZ_PVZS01000031.1"/>
</dbReference>
<dbReference type="AlphaFoldDB" id="A0A2T1HN98"/>
<reference evidence="3" key="1">
    <citation type="submission" date="2018-03" db="EMBL/GenBank/DDBJ databases">
        <authorList>
            <person name="Sun L."/>
            <person name="Liu H."/>
            <person name="Chen W."/>
            <person name="Huang K."/>
            <person name="Liu W."/>
            <person name="Gao X."/>
        </authorList>
    </citation>
    <scope>NUCLEOTIDE SEQUENCE [LARGE SCALE GENOMIC DNA]</scope>
    <source>
        <strain evidence="3">SH9</strain>
    </source>
</reference>
<dbReference type="OrthoDB" id="8234632at2"/>
<sequence length="439" mass="48002">MTSIRRILPAGAGWNTLGVLALSLPIALAAALSYLPAKRFEASTLILLDGSRGSVALVGSEDRRGGNEVITYDQVLKTQLSIAGSEDVIRKAVAAVGPGRLLATQDFAPDSDVTAAAFAVAKANSIFTVEPNTFILKIAFRHGDPAMAARFANQLASEYLARRTALYRNQGDVDFFREQEKRFNDDLHAAAAALDVFSREKRIYSISEQRRLLLQARAAAAKELDDNATQVARAESELNSLKYQLSSLRKNITLPVEIFGESNLAPRGPKRDEALSNDPPLLNVKIYQESAARLVAMNADLAGLRATASLRSNEMSRIEAQLDQLAANEATFEDLQRRVTQASGYIENLAKRAGEARINDAWRSNEAFSTAQVIQSATVPGSPNFPRPMLFMALGVTCGLIFYVIVTYLSHTAVRSGRSRSNLSFWTGWEPRAIRAWPQ</sequence>
<dbReference type="EMBL" id="PVZS01000031">
    <property type="protein sequence ID" value="PSC03134.1"/>
    <property type="molecule type" value="Genomic_DNA"/>
</dbReference>
<dbReference type="InterPro" id="IPR050445">
    <property type="entry name" value="Bact_polysacc_biosynth/exp"/>
</dbReference>
<keyword evidence="1" id="KW-0472">Membrane</keyword>
<keyword evidence="1" id="KW-0812">Transmembrane</keyword>
<proteinExistence type="predicted"/>
<comment type="caution">
    <text evidence="2">The sequence shown here is derived from an EMBL/GenBank/DDBJ whole genome shotgun (WGS) entry which is preliminary data.</text>
</comment>
<feature type="transmembrane region" description="Helical" evidence="1">
    <location>
        <begin position="12"/>
        <end position="35"/>
    </location>
</feature>
<keyword evidence="1" id="KW-1133">Transmembrane helix</keyword>
<evidence type="ECO:0000256" key="1">
    <source>
        <dbReference type="SAM" id="Phobius"/>
    </source>
</evidence>
<evidence type="ECO:0000313" key="2">
    <source>
        <dbReference type="EMBL" id="PSC03134.1"/>
    </source>
</evidence>
<feature type="transmembrane region" description="Helical" evidence="1">
    <location>
        <begin position="389"/>
        <end position="410"/>
    </location>
</feature>
<protein>
    <recommendedName>
        <fullName evidence="4">Lipopolysaccharide biosynthesis protein</fullName>
    </recommendedName>
</protein>
<evidence type="ECO:0000313" key="3">
    <source>
        <dbReference type="Proteomes" id="UP000239772"/>
    </source>
</evidence>
<accession>A0A2T1HN98</accession>
<organism evidence="2 3">
    <name type="scientific">Alsobacter soli</name>
    <dbReference type="NCBI Taxonomy" id="2109933"/>
    <lineage>
        <taxon>Bacteria</taxon>
        <taxon>Pseudomonadati</taxon>
        <taxon>Pseudomonadota</taxon>
        <taxon>Alphaproteobacteria</taxon>
        <taxon>Hyphomicrobiales</taxon>
        <taxon>Alsobacteraceae</taxon>
        <taxon>Alsobacter</taxon>
    </lineage>
</organism>